<dbReference type="EMBL" id="LVYI01000002">
    <property type="protein sequence ID" value="OAP62720.1"/>
    <property type="molecule type" value="Genomic_DNA"/>
</dbReference>
<evidence type="ECO:0000313" key="2">
    <source>
        <dbReference type="EMBL" id="OAP62720.1"/>
    </source>
</evidence>
<dbReference type="GeneID" id="30006117"/>
<comment type="caution">
    <text evidence="2">The sequence shown here is derived from an EMBL/GenBank/DDBJ whole genome shotgun (WGS) entry which is preliminary data.</text>
</comment>
<feature type="compositionally biased region" description="Acidic residues" evidence="1">
    <location>
        <begin position="254"/>
        <end position="271"/>
    </location>
</feature>
<reference evidence="2 3" key="1">
    <citation type="submission" date="2016-04" db="EMBL/GenBank/DDBJ databases">
        <title>Draft genome of Fonsecaea erecta CBS 125763.</title>
        <authorList>
            <person name="Weiss V.A."/>
            <person name="Vicente V.A."/>
            <person name="Raittz R.T."/>
            <person name="Moreno L.F."/>
            <person name="De Souza E.M."/>
            <person name="Pedrosa F.O."/>
            <person name="Steffens M.B."/>
            <person name="Faoro H."/>
            <person name="Tadra-Sfeir M.Z."/>
            <person name="Najafzadeh M.J."/>
            <person name="Felipe M.S."/>
            <person name="Teixeira M."/>
            <person name="Sun J."/>
            <person name="Xi L."/>
            <person name="Gomes R."/>
            <person name="De Azevedo C.M."/>
            <person name="Salgado C.G."/>
            <person name="Da Silva M.B."/>
            <person name="Nascimento M.F."/>
            <person name="Queiroz-Telles F."/>
            <person name="Attili D.S."/>
            <person name="Gorbushina A."/>
        </authorList>
    </citation>
    <scope>NUCLEOTIDE SEQUENCE [LARGE SCALE GENOMIC DNA]</scope>
    <source>
        <strain evidence="2 3">CBS 125763</strain>
    </source>
</reference>
<dbReference type="OrthoDB" id="4151222at2759"/>
<proteinExistence type="predicted"/>
<organism evidence="2 3">
    <name type="scientific">Fonsecaea erecta</name>
    <dbReference type="NCBI Taxonomy" id="1367422"/>
    <lineage>
        <taxon>Eukaryota</taxon>
        <taxon>Fungi</taxon>
        <taxon>Dikarya</taxon>
        <taxon>Ascomycota</taxon>
        <taxon>Pezizomycotina</taxon>
        <taxon>Eurotiomycetes</taxon>
        <taxon>Chaetothyriomycetidae</taxon>
        <taxon>Chaetothyriales</taxon>
        <taxon>Herpotrichiellaceae</taxon>
        <taxon>Fonsecaea</taxon>
    </lineage>
</organism>
<name>A0A178ZSC0_9EURO</name>
<gene>
    <name evidence="2" type="ORF">AYL99_01947</name>
</gene>
<accession>A0A178ZSC0</accession>
<sequence length="335" mass="38506">MSASTFNLPIIGPRNQKSTITQNAEPSNTPAAELTRLEVRLVQNHDIVTDPIFLPAAKCRSIQSLLQTFDNKLMRVNNRAWHEMHGLYAEDAQPWVLWVQKTAGKGSDPFVTINPINTGSYLAWFNRNITSGQNVNSSVKIEIHGTQDRVAAGMTEYLGRIEDPTEEELEQERFEEEEEAKIPIPRRPLRRLEFIFEESDLLAKKIDEQGMRLPPMTARARRDRYKPKGMEFAPASIPWFKGETDTEANHGAVVEEDDEDDEDDDYDEEDVGAWYEGYFNENAVEEEEEEEEDENEDEEERDVKEKDEEDKDVDMEEVVENEDVEEDGDAMDIDG</sequence>
<dbReference type="RefSeq" id="XP_018696087.1">
    <property type="nucleotide sequence ID" value="XM_018833463.1"/>
</dbReference>
<evidence type="ECO:0000256" key="1">
    <source>
        <dbReference type="SAM" id="MobiDB-lite"/>
    </source>
</evidence>
<feature type="compositionally biased region" description="Acidic residues" evidence="1">
    <location>
        <begin position="283"/>
        <end position="300"/>
    </location>
</feature>
<protein>
    <submittedName>
        <fullName evidence="2">Uncharacterized protein</fullName>
    </submittedName>
</protein>
<dbReference type="AlphaFoldDB" id="A0A178ZSC0"/>
<keyword evidence="3" id="KW-1185">Reference proteome</keyword>
<feature type="compositionally biased region" description="Acidic residues" evidence="1">
    <location>
        <begin position="307"/>
        <end position="335"/>
    </location>
</feature>
<feature type="region of interest" description="Disordered" evidence="1">
    <location>
        <begin position="238"/>
        <end position="335"/>
    </location>
</feature>
<dbReference type="Proteomes" id="UP000078343">
    <property type="component" value="Unassembled WGS sequence"/>
</dbReference>
<evidence type="ECO:0000313" key="3">
    <source>
        <dbReference type="Proteomes" id="UP000078343"/>
    </source>
</evidence>